<dbReference type="PANTHER" id="PTHR43619">
    <property type="entry name" value="S-ADENOSYL-L-METHIONINE-DEPENDENT METHYLTRANSFERASE YKTD-RELATED"/>
    <property type="match status" value="1"/>
</dbReference>
<proteinExistence type="inferred from homology"/>
<dbReference type="InterPro" id="IPR007213">
    <property type="entry name" value="Ppm1/Ppm2/Tcmp"/>
</dbReference>
<evidence type="ECO:0000256" key="2">
    <source>
        <dbReference type="ARBA" id="ARBA00022603"/>
    </source>
</evidence>
<comment type="caution">
    <text evidence="4">The sequence shown here is derived from an EMBL/GenBank/DDBJ whole genome shotgun (WGS) entry which is preliminary data.</text>
</comment>
<keyword evidence="3" id="KW-0808">Transferase</keyword>
<accession>A0ABD3QN09</accession>
<protein>
    <recommendedName>
        <fullName evidence="6">S-adenosyl-L-methionine-dependent methyltransferase</fullName>
    </recommendedName>
</protein>
<organism evidence="4 5">
    <name type="scientific">Cyclotella cryptica</name>
    <dbReference type="NCBI Taxonomy" id="29204"/>
    <lineage>
        <taxon>Eukaryota</taxon>
        <taxon>Sar</taxon>
        <taxon>Stramenopiles</taxon>
        <taxon>Ochrophyta</taxon>
        <taxon>Bacillariophyta</taxon>
        <taxon>Coscinodiscophyceae</taxon>
        <taxon>Thalassiosirophycidae</taxon>
        <taxon>Stephanodiscales</taxon>
        <taxon>Stephanodiscaceae</taxon>
        <taxon>Cyclotella</taxon>
    </lineage>
</organism>
<keyword evidence="5" id="KW-1185">Reference proteome</keyword>
<reference evidence="4 5" key="1">
    <citation type="journal article" date="2020" name="G3 (Bethesda)">
        <title>Improved Reference Genome for Cyclotella cryptica CCMP332, a Model for Cell Wall Morphogenesis, Salinity Adaptation, and Lipid Production in Diatoms (Bacillariophyta).</title>
        <authorList>
            <person name="Roberts W.R."/>
            <person name="Downey K.M."/>
            <person name="Ruck E.C."/>
            <person name="Traller J.C."/>
            <person name="Alverson A.J."/>
        </authorList>
    </citation>
    <scope>NUCLEOTIDE SEQUENCE [LARGE SCALE GENOMIC DNA]</scope>
    <source>
        <strain evidence="4 5">CCMP332</strain>
    </source>
</reference>
<dbReference type="GO" id="GO:0008168">
    <property type="term" value="F:methyltransferase activity"/>
    <property type="evidence" value="ECO:0007669"/>
    <property type="project" value="UniProtKB-KW"/>
</dbReference>
<name>A0ABD3QN09_9STRA</name>
<evidence type="ECO:0000256" key="3">
    <source>
        <dbReference type="ARBA" id="ARBA00022679"/>
    </source>
</evidence>
<evidence type="ECO:0000256" key="1">
    <source>
        <dbReference type="ARBA" id="ARBA00008138"/>
    </source>
</evidence>
<dbReference type="Pfam" id="PF04072">
    <property type="entry name" value="LCM"/>
    <property type="match status" value="1"/>
</dbReference>
<dbReference type="PANTHER" id="PTHR43619:SF2">
    <property type="entry name" value="S-ADENOSYL-L-METHIONINE-DEPENDENT METHYLTRANSFERASES SUPERFAMILY PROTEIN"/>
    <property type="match status" value="1"/>
</dbReference>
<dbReference type="SUPFAM" id="SSF53335">
    <property type="entry name" value="S-adenosyl-L-methionine-dependent methyltransferases"/>
    <property type="match status" value="1"/>
</dbReference>
<dbReference type="AlphaFoldDB" id="A0ABD3QN09"/>
<dbReference type="InterPro" id="IPR029063">
    <property type="entry name" value="SAM-dependent_MTases_sf"/>
</dbReference>
<dbReference type="Gene3D" id="3.40.50.150">
    <property type="entry name" value="Vaccinia Virus protein VP39"/>
    <property type="match status" value="1"/>
</dbReference>
<evidence type="ECO:0000313" key="4">
    <source>
        <dbReference type="EMBL" id="KAL3801635.1"/>
    </source>
</evidence>
<dbReference type="InterPro" id="IPR011610">
    <property type="entry name" value="SAM_mthyl_Trfase_ML2640-like"/>
</dbReference>
<sequence length="312" mass="35803">MGNAVRKDGTAQGVAKVRHWESLHPPEKRLYHDPYAFAMFSGSIIQQWMGPALIDRVYRWMGMGGFSEMISVRTKWIDDQIEEAISNENAPAKQLLILGAGYDTRGFRLDLWKNDKDFTVIEVDQPEVQMGKLKNLLWLSNRRDEDGQRIADRMGTTKVQFLPMDFNKDDLQQKISSHAGFRCNVSSVVTMEGVTQYIPKESTADTLKKLRRIVSPGSTALITYVDQKCLGDLETLPRQYRWVRNLAAKAGEPWISGWTKEEFEKFLKECGYEVVSDTSQEDYNDTYLKDVGRQLEGEDLLNMERFVIAKVL</sequence>
<dbReference type="Proteomes" id="UP001516023">
    <property type="component" value="Unassembled WGS sequence"/>
</dbReference>
<evidence type="ECO:0000313" key="5">
    <source>
        <dbReference type="Proteomes" id="UP001516023"/>
    </source>
</evidence>
<evidence type="ECO:0008006" key="6">
    <source>
        <dbReference type="Google" id="ProtNLM"/>
    </source>
</evidence>
<comment type="similarity">
    <text evidence="1">Belongs to the UPF0677 family.</text>
</comment>
<dbReference type="EMBL" id="JABMIG020000025">
    <property type="protein sequence ID" value="KAL3801635.1"/>
    <property type="molecule type" value="Genomic_DNA"/>
</dbReference>
<dbReference type="NCBIfam" id="TIGR00027">
    <property type="entry name" value="mthyl_TIGR00027"/>
    <property type="match status" value="1"/>
</dbReference>
<gene>
    <name evidence="4" type="ORF">HJC23_013140</name>
</gene>
<keyword evidence="2" id="KW-0489">Methyltransferase</keyword>
<dbReference type="GO" id="GO:0032259">
    <property type="term" value="P:methylation"/>
    <property type="evidence" value="ECO:0007669"/>
    <property type="project" value="UniProtKB-KW"/>
</dbReference>